<dbReference type="InterPro" id="IPR029028">
    <property type="entry name" value="Alpha/beta_knot_MTases"/>
</dbReference>
<dbReference type="PANTHER" id="PTHR33603">
    <property type="entry name" value="METHYLTRANSFERASE"/>
    <property type="match status" value="1"/>
</dbReference>
<dbReference type="InterPro" id="IPR029026">
    <property type="entry name" value="tRNA_m1G_MTases_N"/>
</dbReference>
<evidence type="ECO:0000256" key="3">
    <source>
        <dbReference type="ARBA" id="ARBA00022691"/>
    </source>
</evidence>
<organism evidence="5">
    <name type="scientific">invertebrate metagenome</name>
    <dbReference type="NCBI Taxonomy" id="1711999"/>
    <lineage>
        <taxon>unclassified sequences</taxon>
        <taxon>metagenomes</taxon>
        <taxon>organismal metagenomes</taxon>
    </lineage>
</organism>
<dbReference type="NCBIfam" id="TIGR00246">
    <property type="entry name" value="tRNA_RlmH_YbeA"/>
    <property type="match status" value="1"/>
</dbReference>
<dbReference type="InterPro" id="IPR003742">
    <property type="entry name" value="RlmH-like"/>
</dbReference>
<protein>
    <submittedName>
        <fullName evidence="5">Ribosomal RNA large subunit methyltransferase H</fullName>
        <ecNumber evidence="5">2.1.1.177</ecNumber>
    </submittedName>
</protein>
<evidence type="ECO:0000256" key="2">
    <source>
        <dbReference type="ARBA" id="ARBA00022679"/>
    </source>
</evidence>
<dbReference type="GO" id="GO:0006364">
    <property type="term" value="P:rRNA processing"/>
    <property type="evidence" value="ECO:0007669"/>
    <property type="project" value="InterPro"/>
</dbReference>
<dbReference type="CDD" id="cd18081">
    <property type="entry name" value="RlmH-like"/>
    <property type="match status" value="1"/>
</dbReference>
<dbReference type="HAMAP" id="MF_00658">
    <property type="entry name" value="23SrRNA_methyltr_H"/>
    <property type="match status" value="1"/>
</dbReference>
<evidence type="ECO:0000313" key="5">
    <source>
        <dbReference type="EMBL" id="PJE78993.1"/>
    </source>
</evidence>
<dbReference type="EMBL" id="NSIT01000108">
    <property type="protein sequence ID" value="PJE78993.1"/>
    <property type="molecule type" value="Genomic_DNA"/>
</dbReference>
<reference evidence="5" key="1">
    <citation type="journal article" date="2017" name="Appl. Environ. Microbiol.">
        <title>Molecular characterization of an Endozoicomonas-like organism causing infection in king scallop Pecten maximus L.</title>
        <authorList>
            <person name="Cano I."/>
            <person name="van Aerle R."/>
            <person name="Ross S."/>
            <person name="Verner-Jeffreys D.W."/>
            <person name="Paley R.K."/>
            <person name="Rimmer G."/>
            <person name="Ryder D."/>
            <person name="Hooper P."/>
            <person name="Stone D."/>
            <person name="Feist S.W."/>
        </authorList>
    </citation>
    <scope>NUCLEOTIDE SEQUENCE</scope>
</reference>
<comment type="caution">
    <text evidence="5">The sequence shown here is derived from an EMBL/GenBank/DDBJ whole genome shotgun (WGS) entry which is preliminary data.</text>
</comment>
<accession>A0A2H9T705</accession>
<dbReference type="EC" id="2.1.1.177" evidence="5"/>
<keyword evidence="2 5" id="KW-0808">Transferase</keyword>
<dbReference type="Gene3D" id="3.40.1280.10">
    <property type="match status" value="1"/>
</dbReference>
<dbReference type="AlphaFoldDB" id="A0A2H9T705"/>
<dbReference type="GO" id="GO:0032259">
    <property type="term" value="P:methylation"/>
    <property type="evidence" value="ECO:0007669"/>
    <property type="project" value="UniProtKB-KW"/>
</dbReference>
<name>A0A2H9T705_9ZZZZ</name>
<dbReference type="NCBIfam" id="NF000986">
    <property type="entry name" value="PRK00103.1-4"/>
    <property type="match status" value="1"/>
</dbReference>
<dbReference type="SUPFAM" id="SSF75217">
    <property type="entry name" value="alpha/beta knot"/>
    <property type="match status" value="1"/>
</dbReference>
<gene>
    <name evidence="5" type="primary">rlmH</name>
    <name evidence="5" type="ORF">CI610_02050</name>
</gene>
<evidence type="ECO:0000256" key="1">
    <source>
        <dbReference type="ARBA" id="ARBA00022603"/>
    </source>
</evidence>
<keyword evidence="1 5" id="KW-0489">Methyltransferase</keyword>
<dbReference type="Pfam" id="PF02590">
    <property type="entry name" value="SPOUT_MTase"/>
    <property type="match status" value="1"/>
</dbReference>
<dbReference type="PANTHER" id="PTHR33603:SF1">
    <property type="entry name" value="RIBOSOMAL RNA LARGE SUBUNIT METHYLTRANSFERASE H"/>
    <property type="match status" value="1"/>
</dbReference>
<keyword evidence="3" id="KW-0949">S-adenosyl-L-methionine</keyword>
<proteinExistence type="inferred from homology"/>
<sequence length="155" mass="17355">MRIRLITVGSRMPDWIEAGYREYSRRIGGDVRLDLVEISLGRRGKGSGVARLQEKEAQKMLASVGSGDRVITLEIAGKLWSTEKLADNLGNWQQSGRNVSLLVGGPEGLHSSCLARANERWSLSPLTLPHPIVRVVIAEQIYRAWSILHHHPYHK</sequence>
<evidence type="ECO:0000256" key="4">
    <source>
        <dbReference type="ARBA" id="ARBA00038303"/>
    </source>
</evidence>
<dbReference type="GO" id="GO:0008168">
    <property type="term" value="F:methyltransferase activity"/>
    <property type="evidence" value="ECO:0007669"/>
    <property type="project" value="UniProtKB-KW"/>
</dbReference>
<dbReference type="PIRSF" id="PIRSF004505">
    <property type="entry name" value="MT_bac"/>
    <property type="match status" value="1"/>
</dbReference>
<comment type="similarity">
    <text evidence="4">Belongs to the RNA methyltransferase RlmH family.</text>
</comment>